<evidence type="ECO:0000313" key="3">
    <source>
        <dbReference type="Proteomes" id="UP001162131"/>
    </source>
</evidence>
<evidence type="ECO:0000256" key="1">
    <source>
        <dbReference type="SAM" id="Coils"/>
    </source>
</evidence>
<dbReference type="AlphaFoldDB" id="A0AAU9JEA3"/>
<evidence type="ECO:0008006" key="4">
    <source>
        <dbReference type="Google" id="ProtNLM"/>
    </source>
</evidence>
<gene>
    <name evidence="2" type="ORF">BSTOLATCC_MIC38851</name>
</gene>
<feature type="coiled-coil region" evidence="1">
    <location>
        <begin position="168"/>
        <end position="239"/>
    </location>
</feature>
<dbReference type="SUPFAM" id="SSF50965">
    <property type="entry name" value="Galactose oxidase, central domain"/>
    <property type="match status" value="1"/>
</dbReference>
<keyword evidence="1" id="KW-0175">Coiled coil</keyword>
<feature type="coiled-coil region" evidence="1">
    <location>
        <begin position="288"/>
        <end position="315"/>
    </location>
</feature>
<name>A0AAU9JEA3_9CILI</name>
<protein>
    <recommendedName>
        <fullName evidence="4">Kelch motif family protein</fullName>
    </recommendedName>
</protein>
<keyword evidence="3" id="KW-1185">Reference proteome</keyword>
<evidence type="ECO:0000313" key="2">
    <source>
        <dbReference type="EMBL" id="CAG9325602.1"/>
    </source>
</evidence>
<dbReference type="InterPro" id="IPR011043">
    <property type="entry name" value="Gal_Oxase/kelch_b-propeller"/>
</dbReference>
<accession>A0AAU9JEA3</accession>
<organism evidence="2 3">
    <name type="scientific">Blepharisma stoltei</name>
    <dbReference type="NCBI Taxonomy" id="1481888"/>
    <lineage>
        <taxon>Eukaryota</taxon>
        <taxon>Sar</taxon>
        <taxon>Alveolata</taxon>
        <taxon>Ciliophora</taxon>
        <taxon>Postciliodesmatophora</taxon>
        <taxon>Heterotrichea</taxon>
        <taxon>Heterotrichida</taxon>
        <taxon>Blepharismidae</taxon>
        <taxon>Blepharisma</taxon>
    </lineage>
</organism>
<reference evidence="2" key="1">
    <citation type="submission" date="2021-09" db="EMBL/GenBank/DDBJ databases">
        <authorList>
            <consortium name="AG Swart"/>
            <person name="Singh M."/>
            <person name="Singh A."/>
            <person name="Seah K."/>
            <person name="Emmerich C."/>
        </authorList>
    </citation>
    <scope>NUCLEOTIDE SEQUENCE</scope>
    <source>
        <strain evidence="2">ATCC30299</strain>
    </source>
</reference>
<dbReference type="Proteomes" id="UP001162131">
    <property type="component" value="Unassembled WGS sequence"/>
</dbReference>
<proteinExistence type="predicted"/>
<dbReference type="EMBL" id="CAJZBQ010000038">
    <property type="protein sequence ID" value="CAG9325602.1"/>
    <property type="molecule type" value="Genomic_DNA"/>
</dbReference>
<dbReference type="Gene3D" id="2.120.10.80">
    <property type="entry name" value="Kelch-type beta propeller"/>
    <property type="match status" value="1"/>
</dbReference>
<sequence>MVILSCFQIDCKKEVKYRCQCTSPETYMCEKHLSKHLKRLGQHSFESMFLEPLDQTKEAILEFITKKQTKNEKLKKKILAYFTIRISRSEIGVREMISQLDSDSTKLFSLFQKINMVNKVSILEQDPILKLLPLPPDEAIVRIKPIIKNLDSKNYNCSLNDAEIDNQLTKIRESISNLRNDMKKDKKELEDWKKKIEEKLGTLIEKQKCEDPLQINNLEEKLQKELKNMENSINSQQKNALLPILELKKNGMENSQVNFQINELKEKKRLFLDGQNNSEIGRDFRRTCWLYENELKTLLESNKDLEEAYLDYKNSYNQSVSIYLLNLDDNQNTNLIIFDTENEKEAFVRLDNAKPLNTGTCLAQIPGGELFCFGSQYPPSGVTMMIDTKYKTRMLPSGRPCYSSSSIYCNRSIYCFGGLSKSDELLTLAERFDLDEMRWIKLSPLPAADGNCHCILFKENILISGYRNQNLMRYSIKENAFNSIPFKFAERKKKLLINDDRLYLIECDGLIYESEAGDEYRWKKIGNSIISDKWPPQVYLSYNKEAVYIGCRYPHAYYKFNLDEKVMIQL</sequence>
<comment type="caution">
    <text evidence="2">The sequence shown here is derived from an EMBL/GenBank/DDBJ whole genome shotgun (WGS) entry which is preliminary data.</text>
</comment>
<dbReference type="InterPro" id="IPR015915">
    <property type="entry name" value="Kelch-typ_b-propeller"/>
</dbReference>